<evidence type="ECO:0000313" key="5">
    <source>
        <dbReference type="Proteomes" id="UP000823900"/>
    </source>
</evidence>
<dbReference type="EMBL" id="DWZA01000042">
    <property type="protein sequence ID" value="HJA70887.1"/>
    <property type="molecule type" value="Genomic_DNA"/>
</dbReference>
<dbReference type="Proteomes" id="UP000823900">
    <property type="component" value="Unassembled WGS sequence"/>
</dbReference>
<sequence>MKSRFQGWKGKCLFSGFLMALLLILQASGVFDHLEWKFQDSRYQQGELLRPDIFVIGIDEETMMEYGEWQSFSRTGMAELIRLLNSDPALAPAVIGVDVGFYGEKEEEQDRKLAEAAAILDNIVMVSYASFGQEIVETDQGFYTRTRIMTLEEPYQALREHVDTGFSNISLDEDGIVRHGLYAFPGEEEPLYSFACRIYEKYMGELPAAALQGQQRGYIPFAGRPYDFYGSQTAGLSMSRVLSGEIPKELFAGAIVLVGPYSSGMMDSYYTAVDHSVPMYGVEIHANVLQSLLDENIKTEPGTAVSLIVTFAAMALAAAALLIPDIRIAAALILLETAGWIFASGKIYENGMVLPLFYPVFGAAVLLVGHTGLGYAMERAGRKRLVSVFGKYVPRQVVSGIVKQGEEALKLGGQKKDIAVLFVDIRGFTRLSESLLPEQVVEVLNRYLSLTTECIFANEGMVDKFIGDATMAVYNAPLDQEDYVYKAVKTGLDMVKGTELLKEELKMVTDYKVGFGIGINCGDAVVGNIGTGQRMEYTAIGDTVNTASRLESQAGAGEILISAAVYERLKGRIEATCLGVRKLKGKAEETVIYRVEGLKEEEK</sequence>
<feature type="domain" description="Guanylate cyclase" evidence="3">
    <location>
        <begin position="419"/>
        <end position="551"/>
    </location>
</feature>
<evidence type="ECO:0000256" key="2">
    <source>
        <dbReference type="SAM" id="Phobius"/>
    </source>
</evidence>
<dbReference type="AlphaFoldDB" id="A0A9D2HHD0"/>
<dbReference type="Gene3D" id="3.30.70.1230">
    <property type="entry name" value="Nucleotide cyclase"/>
    <property type="match status" value="1"/>
</dbReference>
<dbReference type="GO" id="GO:0006171">
    <property type="term" value="P:cAMP biosynthetic process"/>
    <property type="evidence" value="ECO:0007669"/>
    <property type="project" value="TreeGrafter"/>
</dbReference>
<keyword evidence="2" id="KW-1133">Transmembrane helix</keyword>
<dbReference type="InterPro" id="IPR001054">
    <property type="entry name" value="A/G_cyclase"/>
</dbReference>
<feature type="transmembrane region" description="Helical" evidence="2">
    <location>
        <begin position="330"/>
        <end position="348"/>
    </location>
</feature>
<feature type="transmembrane region" description="Helical" evidence="2">
    <location>
        <begin position="354"/>
        <end position="376"/>
    </location>
</feature>
<dbReference type="SMART" id="SM00044">
    <property type="entry name" value="CYCc"/>
    <property type="match status" value="1"/>
</dbReference>
<dbReference type="PROSITE" id="PS50125">
    <property type="entry name" value="GUANYLATE_CYCLASE_2"/>
    <property type="match status" value="1"/>
</dbReference>
<dbReference type="Pfam" id="PF00211">
    <property type="entry name" value="Guanylate_cyc"/>
    <property type="match status" value="1"/>
</dbReference>
<dbReference type="GO" id="GO:0004016">
    <property type="term" value="F:adenylate cyclase activity"/>
    <property type="evidence" value="ECO:0007669"/>
    <property type="project" value="UniProtKB-ARBA"/>
</dbReference>
<dbReference type="GO" id="GO:0035556">
    <property type="term" value="P:intracellular signal transduction"/>
    <property type="evidence" value="ECO:0007669"/>
    <property type="project" value="InterPro"/>
</dbReference>
<evidence type="ECO:0000256" key="1">
    <source>
        <dbReference type="ARBA" id="ARBA00005381"/>
    </source>
</evidence>
<dbReference type="SUPFAM" id="SSF55073">
    <property type="entry name" value="Nucleotide cyclase"/>
    <property type="match status" value="1"/>
</dbReference>
<keyword evidence="2" id="KW-0812">Transmembrane</keyword>
<organism evidence="4 5">
    <name type="scientific">Candidatus Lachnoclostridium stercoravium</name>
    <dbReference type="NCBI Taxonomy" id="2838633"/>
    <lineage>
        <taxon>Bacteria</taxon>
        <taxon>Bacillati</taxon>
        <taxon>Bacillota</taxon>
        <taxon>Clostridia</taxon>
        <taxon>Lachnospirales</taxon>
        <taxon>Lachnospiraceae</taxon>
    </lineage>
</organism>
<name>A0A9D2HHD0_9FIRM</name>
<dbReference type="SMART" id="SM01080">
    <property type="entry name" value="CHASE2"/>
    <property type="match status" value="1"/>
</dbReference>
<proteinExistence type="inferred from homology"/>
<evidence type="ECO:0000259" key="3">
    <source>
        <dbReference type="PROSITE" id="PS50125"/>
    </source>
</evidence>
<dbReference type="InterPro" id="IPR029787">
    <property type="entry name" value="Nucleotide_cyclase"/>
</dbReference>
<reference evidence="4" key="2">
    <citation type="submission" date="2021-04" db="EMBL/GenBank/DDBJ databases">
        <authorList>
            <person name="Gilroy R."/>
        </authorList>
    </citation>
    <scope>NUCLEOTIDE SEQUENCE</scope>
    <source>
        <strain evidence="4">CHK178-16964</strain>
    </source>
</reference>
<dbReference type="InterPro" id="IPR007890">
    <property type="entry name" value="CHASE2"/>
</dbReference>
<reference evidence="4" key="1">
    <citation type="journal article" date="2021" name="PeerJ">
        <title>Extensive microbial diversity within the chicken gut microbiome revealed by metagenomics and culture.</title>
        <authorList>
            <person name="Gilroy R."/>
            <person name="Ravi A."/>
            <person name="Getino M."/>
            <person name="Pursley I."/>
            <person name="Horton D.L."/>
            <person name="Alikhan N.F."/>
            <person name="Baker D."/>
            <person name="Gharbi K."/>
            <person name="Hall N."/>
            <person name="Watson M."/>
            <person name="Adriaenssens E.M."/>
            <person name="Foster-Nyarko E."/>
            <person name="Jarju S."/>
            <person name="Secka A."/>
            <person name="Antonio M."/>
            <person name="Oren A."/>
            <person name="Chaudhuri R.R."/>
            <person name="La Ragione R."/>
            <person name="Hildebrand F."/>
            <person name="Pallen M.J."/>
        </authorList>
    </citation>
    <scope>NUCLEOTIDE SEQUENCE</scope>
    <source>
        <strain evidence="4">CHK178-16964</strain>
    </source>
</reference>
<accession>A0A9D2HHD0</accession>
<dbReference type="Pfam" id="PF05226">
    <property type="entry name" value="CHASE2"/>
    <property type="match status" value="1"/>
</dbReference>
<dbReference type="PANTHER" id="PTHR43081:SF1">
    <property type="entry name" value="ADENYLATE CYCLASE, TERMINAL-DIFFERENTIATION SPECIFIC"/>
    <property type="match status" value="1"/>
</dbReference>
<keyword evidence="2" id="KW-0472">Membrane</keyword>
<protein>
    <submittedName>
        <fullName evidence="4">Adenylate/guanylate cyclase domain-containing protein</fullName>
    </submittedName>
</protein>
<comment type="caution">
    <text evidence="4">The sequence shown here is derived from an EMBL/GenBank/DDBJ whole genome shotgun (WGS) entry which is preliminary data.</text>
</comment>
<evidence type="ECO:0000313" key="4">
    <source>
        <dbReference type="EMBL" id="HJA70887.1"/>
    </source>
</evidence>
<dbReference type="InterPro" id="IPR050697">
    <property type="entry name" value="Adenylyl/Guanylyl_Cyclase_3/4"/>
</dbReference>
<comment type="similarity">
    <text evidence="1">Belongs to the adenylyl cyclase class-3 family.</text>
</comment>
<feature type="transmembrane region" description="Helical" evidence="2">
    <location>
        <begin position="304"/>
        <end position="323"/>
    </location>
</feature>
<gene>
    <name evidence="4" type="ORF">IAA07_04805</name>
</gene>
<dbReference type="PANTHER" id="PTHR43081">
    <property type="entry name" value="ADENYLATE CYCLASE, TERMINAL-DIFFERENTIATION SPECIFIC-RELATED"/>
    <property type="match status" value="1"/>
</dbReference>
<dbReference type="CDD" id="cd07302">
    <property type="entry name" value="CHD"/>
    <property type="match status" value="1"/>
</dbReference>